<dbReference type="RefSeq" id="XP_025361060.1">
    <property type="nucleotide sequence ID" value="XM_025506502.1"/>
</dbReference>
<evidence type="ECO:0000256" key="1">
    <source>
        <dbReference type="SAM" id="MobiDB-lite"/>
    </source>
</evidence>
<keyword evidence="3" id="KW-1185">Reference proteome</keyword>
<organism evidence="2 3">
    <name type="scientific">Jaminaea rosea</name>
    <dbReference type="NCBI Taxonomy" id="1569628"/>
    <lineage>
        <taxon>Eukaryota</taxon>
        <taxon>Fungi</taxon>
        <taxon>Dikarya</taxon>
        <taxon>Basidiomycota</taxon>
        <taxon>Ustilaginomycotina</taxon>
        <taxon>Exobasidiomycetes</taxon>
        <taxon>Microstromatales</taxon>
        <taxon>Microstromatales incertae sedis</taxon>
        <taxon>Jaminaea</taxon>
    </lineage>
</organism>
<reference evidence="2 3" key="1">
    <citation type="journal article" date="2018" name="Mol. Biol. Evol.">
        <title>Broad Genomic Sampling Reveals a Smut Pathogenic Ancestry of the Fungal Clade Ustilaginomycotina.</title>
        <authorList>
            <person name="Kijpornyongpan T."/>
            <person name="Mondo S.J."/>
            <person name="Barry K."/>
            <person name="Sandor L."/>
            <person name="Lee J."/>
            <person name="Lipzen A."/>
            <person name="Pangilinan J."/>
            <person name="LaButti K."/>
            <person name="Hainaut M."/>
            <person name="Henrissat B."/>
            <person name="Grigoriev I.V."/>
            <person name="Spatafora J.W."/>
            <person name="Aime M.C."/>
        </authorList>
    </citation>
    <scope>NUCLEOTIDE SEQUENCE [LARGE SCALE GENOMIC DNA]</scope>
    <source>
        <strain evidence="2 3">MCA 5214</strain>
    </source>
</reference>
<gene>
    <name evidence="2" type="ORF">BDZ90DRAFT_233089</name>
</gene>
<name>A0A316UNV1_9BASI</name>
<dbReference type="GeneID" id="37028325"/>
<evidence type="ECO:0000313" key="2">
    <source>
        <dbReference type="EMBL" id="PWN26448.1"/>
    </source>
</evidence>
<feature type="region of interest" description="Disordered" evidence="1">
    <location>
        <begin position="1"/>
        <end position="56"/>
    </location>
</feature>
<protein>
    <submittedName>
        <fullName evidence="2">Uncharacterized protein</fullName>
    </submittedName>
</protein>
<dbReference type="Proteomes" id="UP000245884">
    <property type="component" value="Unassembled WGS sequence"/>
</dbReference>
<dbReference type="OrthoDB" id="2310204at2759"/>
<proteinExistence type="predicted"/>
<sequence length="341" mass="37044">MLASLTNLWSSNAPEKSKADDESNAQKVVIPARRSSMAVETRVDERGRRLGLEDPDEPALKDDPAIFVKVPKAQAKRVTVGGKRAAPETKVATSLVPSEGKDYIDPRVYGGTSLDSSAGLGEPLNVIVSALSSPEVLTRKGLQSYFRSLDFDFECFGLHSGTPQTAFLDLRGPIDQNFLYREVYTPLDHLFGTCIESLKGGNHIRAWQQQGTGAWFLALSKEKDVTSHHDVVPDGYNIGRDEFVKKSQSEPNGHTSFFGKHYRTTVRYVEGLLPVGAQGINHDIAIDGRTAVVTVELLNGKSKSTSNAKVAKAGTTPGKRRVLKVLLSKRREGGLNVATAA</sequence>
<dbReference type="AlphaFoldDB" id="A0A316UNV1"/>
<feature type="compositionally biased region" description="Polar residues" evidence="1">
    <location>
        <begin position="1"/>
        <end position="14"/>
    </location>
</feature>
<accession>A0A316UNV1</accession>
<evidence type="ECO:0000313" key="3">
    <source>
        <dbReference type="Proteomes" id="UP000245884"/>
    </source>
</evidence>
<feature type="compositionally biased region" description="Basic and acidic residues" evidence="1">
    <location>
        <begin position="41"/>
        <end position="56"/>
    </location>
</feature>
<dbReference type="STRING" id="1569628.A0A316UNV1"/>
<dbReference type="EMBL" id="KZ819671">
    <property type="protein sequence ID" value="PWN26448.1"/>
    <property type="molecule type" value="Genomic_DNA"/>
</dbReference>